<feature type="transmembrane region" description="Helical" evidence="1">
    <location>
        <begin position="84"/>
        <end position="106"/>
    </location>
</feature>
<keyword evidence="1" id="KW-0472">Membrane</keyword>
<proteinExistence type="predicted"/>
<keyword evidence="1" id="KW-1133">Transmembrane helix</keyword>
<comment type="caution">
    <text evidence="2">The sequence shown here is derived from an EMBL/GenBank/DDBJ whole genome shotgun (WGS) entry which is preliminary data.</text>
</comment>
<evidence type="ECO:0000256" key="1">
    <source>
        <dbReference type="SAM" id="Phobius"/>
    </source>
</evidence>
<organism evidence="2 3">
    <name type="scientific">Glycine soja</name>
    <name type="common">Wild soybean</name>
    <dbReference type="NCBI Taxonomy" id="3848"/>
    <lineage>
        <taxon>Eukaryota</taxon>
        <taxon>Viridiplantae</taxon>
        <taxon>Streptophyta</taxon>
        <taxon>Embryophyta</taxon>
        <taxon>Tracheophyta</taxon>
        <taxon>Spermatophyta</taxon>
        <taxon>Magnoliopsida</taxon>
        <taxon>eudicotyledons</taxon>
        <taxon>Gunneridae</taxon>
        <taxon>Pentapetalae</taxon>
        <taxon>rosids</taxon>
        <taxon>fabids</taxon>
        <taxon>Fabales</taxon>
        <taxon>Fabaceae</taxon>
        <taxon>Papilionoideae</taxon>
        <taxon>50 kb inversion clade</taxon>
        <taxon>NPAAA clade</taxon>
        <taxon>indigoferoid/millettioid clade</taxon>
        <taxon>Phaseoleae</taxon>
        <taxon>Glycine</taxon>
        <taxon>Glycine subgen. Soja</taxon>
    </lineage>
</organism>
<dbReference type="EMBL" id="QZWG01000007">
    <property type="protein sequence ID" value="RZC04316.1"/>
    <property type="molecule type" value="Genomic_DNA"/>
</dbReference>
<gene>
    <name evidence="2" type="ORF">D0Y65_018768</name>
</gene>
<dbReference type="PANTHER" id="PTHR35631:SF6">
    <property type="entry name" value="SECRETED PROTEIN"/>
    <property type="match status" value="1"/>
</dbReference>
<name>A0A445K0P9_GLYSO</name>
<evidence type="ECO:0000313" key="2">
    <source>
        <dbReference type="EMBL" id="RZC04316.1"/>
    </source>
</evidence>
<dbReference type="AlphaFoldDB" id="A0A445K0P9"/>
<dbReference type="PANTHER" id="PTHR35631">
    <property type="entry name" value="OS08G0114150 PROTEIN"/>
    <property type="match status" value="1"/>
</dbReference>
<sequence length="121" mass="13981">LENLKVNSFLEKQNYCFSLPCRKNVISQPPLSCCFFLNSLIFRIISVSTLYTLHSETSLKHWCPLSKTPWLSQIVTMTKHYNTIVLIPFSAFWLRSSVVSVLISLISDMWTIGPHDIKLLF</sequence>
<feature type="non-terminal residue" evidence="2">
    <location>
        <position position="1"/>
    </location>
</feature>
<accession>A0A445K0P9</accession>
<protein>
    <submittedName>
        <fullName evidence="2">Uncharacterized protein</fullName>
    </submittedName>
</protein>
<keyword evidence="3" id="KW-1185">Reference proteome</keyword>
<evidence type="ECO:0000313" key="3">
    <source>
        <dbReference type="Proteomes" id="UP000289340"/>
    </source>
</evidence>
<keyword evidence="1" id="KW-0812">Transmembrane</keyword>
<reference evidence="2 3" key="1">
    <citation type="submission" date="2018-09" db="EMBL/GenBank/DDBJ databases">
        <title>A high-quality reference genome of wild soybean provides a powerful tool to mine soybean genomes.</title>
        <authorList>
            <person name="Xie M."/>
            <person name="Chung C.Y.L."/>
            <person name="Li M.-W."/>
            <person name="Wong F.-L."/>
            <person name="Chan T.-F."/>
            <person name="Lam H.-M."/>
        </authorList>
    </citation>
    <scope>NUCLEOTIDE SEQUENCE [LARGE SCALE GENOMIC DNA]</scope>
    <source>
        <strain evidence="3">cv. W05</strain>
        <tissue evidence="2">Hypocotyl of etiolated seedlings</tissue>
    </source>
</reference>
<dbReference type="Proteomes" id="UP000289340">
    <property type="component" value="Chromosome 7"/>
</dbReference>